<dbReference type="Proteomes" id="UP001501598">
    <property type="component" value="Unassembled WGS sequence"/>
</dbReference>
<comment type="caution">
    <text evidence="3">The sequence shown here is derived from an EMBL/GenBank/DDBJ whole genome shotgun (WGS) entry which is preliminary data.</text>
</comment>
<evidence type="ECO:0000313" key="4">
    <source>
        <dbReference type="Proteomes" id="UP001501598"/>
    </source>
</evidence>
<dbReference type="GO" id="GO:0016787">
    <property type="term" value="F:hydrolase activity"/>
    <property type="evidence" value="ECO:0007669"/>
    <property type="project" value="UniProtKB-KW"/>
</dbReference>
<dbReference type="PANTHER" id="PTHR43798">
    <property type="entry name" value="MONOACYLGLYCEROL LIPASE"/>
    <property type="match status" value="1"/>
</dbReference>
<keyword evidence="1 3" id="KW-0378">Hydrolase</keyword>
<accession>A0ABP8RTI2</accession>
<organism evidence="3 4">
    <name type="scientific">Pseudonocardia xishanensis</name>
    <dbReference type="NCBI Taxonomy" id="630995"/>
    <lineage>
        <taxon>Bacteria</taxon>
        <taxon>Bacillati</taxon>
        <taxon>Actinomycetota</taxon>
        <taxon>Actinomycetes</taxon>
        <taxon>Pseudonocardiales</taxon>
        <taxon>Pseudonocardiaceae</taxon>
        <taxon>Pseudonocardia</taxon>
    </lineage>
</organism>
<dbReference type="Pfam" id="PF00561">
    <property type="entry name" value="Abhydrolase_1"/>
    <property type="match status" value="1"/>
</dbReference>
<feature type="domain" description="AB hydrolase-1" evidence="2">
    <location>
        <begin position="21"/>
        <end position="250"/>
    </location>
</feature>
<protein>
    <submittedName>
        <fullName evidence="3">Alpha/beta fold hydrolase</fullName>
    </submittedName>
</protein>
<gene>
    <name evidence="3" type="ORF">GCM10023175_35000</name>
</gene>
<dbReference type="RefSeq" id="WP_345419185.1">
    <property type="nucleotide sequence ID" value="NZ_BAABGT010000040.1"/>
</dbReference>
<keyword evidence="4" id="KW-1185">Reference proteome</keyword>
<evidence type="ECO:0000259" key="2">
    <source>
        <dbReference type="Pfam" id="PF00561"/>
    </source>
</evidence>
<dbReference type="PANTHER" id="PTHR43798:SF31">
    <property type="entry name" value="AB HYDROLASE SUPERFAMILY PROTEIN YCLE"/>
    <property type="match status" value="1"/>
</dbReference>
<proteinExistence type="predicted"/>
<dbReference type="Gene3D" id="3.40.50.1820">
    <property type="entry name" value="alpha/beta hydrolase"/>
    <property type="match status" value="1"/>
</dbReference>
<name>A0ABP8RTI2_9PSEU</name>
<dbReference type="InterPro" id="IPR050266">
    <property type="entry name" value="AB_hydrolase_sf"/>
</dbReference>
<dbReference type="InterPro" id="IPR029058">
    <property type="entry name" value="AB_hydrolase_fold"/>
</dbReference>
<dbReference type="EMBL" id="BAABGT010000040">
    <property type="protein sequence ID" value="GAA4548520.1"/>
    <property type="molecule type" value="Genomic_DNA"/>
</dbReference>
<sequence>MTRIEVEPGVELHVQDVGSGPPVVLVPGWAQSHEVWDAQVRVLAPNHRVVAVDPRGQGRSDRPFGDYTIARHAADVAVVLRELDLRDAVMVGWSMGGFIALRATADNRDRIAKLALVGSNGTRLVSDDGFPHGLPADVVGQFLGGELTARPQYRRGATEQSLFAPDPATVQWLVADNMQTPSWAGAASMQGLVDADHRADLAALDLPVLLLHGKNDPLFPIDGSHWVAERLKDARVVEFDSCGHAPHIEATGQLNAALVEFVDAF</sequence>
<dbReference type="SUPFAM" id="SSF53474">
    <property type="entry name" value="alpha/beta-Hydrolases"/>
    <property type="match status" value="1"/>
</dbReference>
<evidence type="ECO:0000313" key="3">
    <source>
        <dbReference type="EMBL" id="GAA4548520.1"/>
    </source>
</evidence>
<dbReference type="InterPro" id="IPR000073">
    <property type="entry name" value="AB_hydrolase_1"/>
</dbReference>
<reference evidence="4" key="1">
    <citation type="journal article" date="2019" name="Int. J. Syst. Evol. Microbiol.">
        <title>The Global Catalogue of Microorganisms (GCM) 10K type strain sequencing project: providing services to taxonomists for standard genome sequencing and annotation.</title>
        <authorList>
            <consortium name="The Broad Institute Genomics Platform"/>
            <consortium name="The Broad Institute Genome Sequencing Center for Infectious Disease"/>
            <person name="Wu L."/>
            <person name="Ma J."/>
        </authorList>
    </citation>
    <scope>NUCLEOTIDE SEQUENCE [LARGE SCALE GENOMIC DNA]</scope>
    <source>
        <strain evidence="4">JCM 17906</strain>
    </source>
</reference>
<dbReference type="PRINTS" id="PR00111">
    <property type="entry name" value="ABHYDROLASE"/>
</dbReference>
<evidence type="ECO:0000256" key="1">
    <source>
        <dbReference type="ARBA" id="ARBA00022801"/>
    </source>
</evidence>